<dbReference type="PANTHER" id="PTHR43811:SF19">
    <property type="entry name" value="39 KDA FK506-BINDING NUCLEAR PROTEIN"/>
    <property type="match status" value="1"/>
</dbReference>
<dbReference type="Gene3D" id="3.10.50.40">
    <property type="match status" value="1"/>
</dbReference>
<sequence>MSSSHFITLILSPGSLQTYCQDIDGSLVNAAMTEDKPQRRTSRAFVKIAQLPHGSTPKDSELDDLKETLEFTSLCELIEGQSQCLTMNFPLPGGMGCVFTNVGDRTVHLMVLIESKTPTRIIPGLSVNKTPETSQQSADAASSSQQFSLISSGTSQLRFESLLDAFKAAPSSLTYFDIVLGSGTQAKLDSTVETKYTGTLTNGTVWGRPRNSVFIRLGDQSTASVVKGFQKGLHGIRRGGRRIIIIPPEEGYGASQLGNIPANSTLIIGI</sequence>
<dbReference type="EMBL" id="KN837149">
    <property type="protein sequence ID" value="KIJ39790.1"/>
    <property type="molecule type" value="Genomic_DNA"/>
</dbReference>
<organism evidence="7 8">
    <name type="scientific">Sphaerobolus stellatus (strain SS14)</name>
    <dbReference type="NCBI Taxonomy" id="990650"/>
    <lineage>
        <taxon>Eukaryota</taxon>
        <taxon>Fungi</taxon>
        <taxon>Dikarya</taxon>
        <taxon>Basidiomycota</taxon>
        <taxon>Agaricomycotina</taxon>
        <taxon>Agaricomycetes</taxon>
        <taxon>Phallomycetidae</taxon>
        <taxon>Geastrales</taxon>
        <taxon>Sphaerobolaceae</taxon>
        <taxon>Sphaerobolus</taxon>
    </lineage>
</organism>
<dbReference type="Pfam" id="PF00254">
    <property type="entry name" value="FKBP_C"/>
    <property type="match status" value="1"/>
</dbReference>
<evidence type="ECO:0000313" key="8">
    <source>
        <dbReference type="Proteomes" id="UP000054279"/>
    </source>
</evidence>
<reference evidence="7 8" key="1">
    <citation type="submission" date="2014-06" db="EMBL/GenBank/DDBJ databases">
        <title>Evolutionary Origins and Diversification of the Mycorrhizal Mutualists.</title>
        <authorList>
            <consortium name="DOE Joint Genome Institute"/>
            <consortium name="Mycorrhizal Genomics Consortium"/>
            <person name="Kohler A."/>
            <person name="Kuo A."/>
            <person name="Nagy L.G."/>
            <person name="Floudas D."/>
            <person name="Copeland A."/>
            <person name="Barry K.W."/>
            <person name="Cichocki N."/>
            <person name="Veneault-Fourrey C."/>
            <person name="LaButti K."/>
            <person name="Lindquist E.A."/>
            <person name="Lipzen A."/>
            <person name="Lundell T."/>
            <person name="Morin E."/>
            <person name="Murat C."/>
            <person name="Riley R."/>
            <person name="Ohm R."/>
            <person name="Sun H."/>
            <person name="Tunlid A."/>
            <person name="Henrissat B."/>
            <person name="Grigoriev I.V."/>
            <person name="Hibbett D.S."/>
            <person name="Martin F."/>
        </authorList>
    </citation>
    <scope>NUCLEOTIDE SEQUENCE [LARGE SCALE GENOMIC DNA]</scope>
    <source>
        <strain evidence="7 8">SS14</strain>
    </source>
</reference>
<name>A0A0C9VNX2_SPHS4</name>
<gene>
    <name evidence="7" type="ORF">M422DRAFT_257386</name>
</gene>
<dbReference type="PANTHER" id="PTHR43811">
    <property type="entry name" value="FKBP-TYPE PEPTIDYL-PROLYL CIS-TRANS ISOMERASE FKPA"/>
    <property type="match status" value="1"/>
</dbReference>
<evidence type="ECO:0000256" key="1">
    <source>
        <dbReference type="ARBA" id="ARBA00000971"/>
    </source>
</evidence>
<comment type="catalytic activity">
    <reaction evidence="1 5">
        <text>[protein]-peptidylproline (omega=180) = [protein]-peptidylproline (omega=0)</text>
        <dbReference type="Rhea" id="RHEA:16237"/>
        <dbReference type="Rhea" id="RHEA-COMP:10747"/>
        <dbReference type="Rhea" id="RHEA-COMP:10748"/>
        <dbReference type="ChEBI" id="CHEBI:83833"/>
        <dbReference type="ChEBI" id="CHEBI:83834"/>
        <dbReference type="EC" id="5.2.1.8"/>
    </reaction>
</comment>
<dbReference type="HOGENOM" id="CLU_1031229_0_0_1"/>
<dbReference type="SUPFAM" id="SSF54534">
    <property type="entry name" value="FKBP-like"/>
    <property type="match status" value="1"/>
</dbReference>
<feature type="domain" description="PPIase FKBP-type" evidence="6">
    <location>
        <begin position="189"/>
        <end position="270"/>
    </location>
</feature>
<accession>A0A0C9VNX2</accession>
<evidence type="ECO:0000259" key="6">
    <source>
        <dbReference type="PROSITE" id="PS50059"/>
    </source>
</evidence>
<dbReference type="EC" id="5.2.1.8" evidence="2 5"/>
<keyword evidence="3 5" id="KW-0697">Rotamase</keyword>
<evidence type="ECO:0000313" key="7">
    <source>
        <dbReference type="EMBL" id="KIJ39790.1"/>
    </source>
</evidence>
<dbReference type="Proteomes" id="UP000054279">
    <property type="component" value="Unassembled WGS sequence"/>
</dbReference>
<proteinExistence type="predicted"/>
<evidence type="ECO:0000256" key="4">
    <source>
        <dbReference type="ARBA" id="ARBA00023235"/>
    </source>
</evidence>
<dbReference type="GO" id="GO:0003755">
    <property type="term" value="F:peptidyl-prolyl cis-trans isomerase activity"/>
    <property type="evidence" value="ECO:0007669"/>
    <property type="project" value="UniProtKB-KW"/>
</dbReference>
<evidence type="ECO:0000256" key="5">
    <source>
        <dbReference type="PROSITE-ProRule" id="PRU00277"/>
    </source>
</evidence>
<evidence type="ECO:0000256" key="3">
    <source>
        <dbReference type="ARBA" id="ARBA00023110"/>
    </source>
</evidence>
<keyword evidence="8" id="KW-1185">Reference proteome</keyword>
<dbReference type="InterPro" id="IPR046357">
    <property type="entry name" value="PPIase_dom_sf"/>
</dbReference>
<dbReference type="PROSITE" id="PS50059">
    <property type="entry name" value="FKBP_PPIASE"/>
    <property type="match status" value="1"/>
</dbReference>
<evidence type="ECO:0000256" key="2">
    <source>
        <dbReference type="ARBA" id="ARBA00013194"/>
    </source>
</evidence>
<protein>
    <recommendedName>
        <fullName evidence="2 5">peptidylprolyl isomerase</fullName>
        <ecNumber evidence="2 5">5.2.1.8</ecNumber>
    </recommendedName>
</protein>
<dbReference type="InterPro" id="IPR001179">
    <property type="entry name" value="PPIase_FKBP_dom"/>
</dbReference>
<dbReference type="AlphaFoldDB" id="A0A0C9VNX2"/>
<keyword evidence="4 5" id="KW-0413">Isomerase</keyword>